<dbReference type="Pfam" id="PF00745">
    <property type="entry name" value="GlutR_dimer"/>
    <property type="match status" value="1"/>
</dbReference>
<comment type="catalytic activity">
    <reaction evidence="7 9 14">
        <text>(S)-4-amino-5-oxopentanoate + tRNA(Glu) + NADP(+) = L-glutamyl-tRNA(Glu) + NADPH + H(+)</text>
        <dbReference type="Rhea" id="RHEA:12344"/>
        <dbReference type="Rhea" id="RHEA-COMP:9663"/>
        <dbReference type="Rhea" id="RHEA-COMP:9680"/>
        <dbReference type="ChEBI" id="CHEBI:15378"/>
        <dbReference type="ChEBI" id="CHEBI:57501"/>
        <dbReference type="ChEBI" id="CHEBI:57783"/>
        <dbReference type="ChEBI" id="CHEBI:58349"/>
        <dbReference type="ChEBI" id="CHEBI:78442"/>
        <dbReference type="ChEBI" id="CHEBI:78520"/>
        <dbReference type="EC" id="1.2.1.70"/>
    </reaction>
</comment>
<dbReference type="Gene3D" id="3.30.460.30">
    <property type="entry name" value="Glutamyl-tRNA reductase, N-terminal domain"/>
    <property type="match status" value="1"/>
</dbReference>
<feature type="domain" description="Tetrapyrrole biosynthesis glutamyl-tRNA reductase dimerisation" evidence="15">
    <location>
        <begin position="322"/>
        <end position="423"/>
    </location>
</feature>
<dbReference type="GO" id="GO:0008883">
    <property type="term" value="F:glutamyl-tRNA reductase activity"/>
    <property type="evidence" value="ECO:0007669"/>
    <property type="project" value="UniProtKB-UniRule"/>
</dbReference>
<dbReference type="EMBL" id="CP036318">
    <property type="protein sequence ID" value="QDV56758.1"/>
    <property type="molecule type" value="Genomic_DNA"/>
</dbReference>
<comment type="miscellaneous">
    <text evidence="9">During catalysis, the active site Cys acts as a nucleophile attacking the alpha-carbonyl group of tRNA-bound glutamate with the formation of a thioester intermediate between enzyme and glutamate, and the concomitant release of tRNA(Glu). The thioester intermediate is finally reduced by direct hydride transfer from NADPH, to form the product GSA.</text>
</comment>
<dbReference type="OrthoDB" id="110209at2"/>
<dbReference type="InterPro" id="IPR036453">
    <property type="entry name" value="GluRdtase_dimer_dom_sf"/>
</dbReference>
<dbReference type="InterPro" id="IPR015896">
    <property type="entry name" value="4pyrrol_synth_GluRdtase_dimer"/>
</dbReference>
<dbReference type="CDD" id="cd05213">
    <property type="entry name" value="NAD_bind_Glutamyl_tRNA_reduct"/>
    <property type="match status" value="1"/>
</dbReference>
<keyword evidence="6 9" id="KW-0627">Porphyrin biosynthesis</keyword>
<evidence type="ECO:0000256" key="3">
    <source>
        <dbReference type="ARBA" id="ARBA00012970"/>
    </source>
</evidence>
<dbReference type="HAMAP" id="MF_00087">
    <property type="entry name" value="Glu_tRNA_reductase"/>
    <property type="match status" value="1"/>
</dbReference>
<keyword evidence="19" id="KW-1185">Reference proteome</keyword>
<evidence type="ECO:0000256" key="10">
    <source>
        <dbReference type="PIRSR" id="PIRSR000445-1"/>
    </source>
</evidence>
<dbReference type="UniPathway" id="UPA00251">
    <property type="reaction ID" value="UER00316"/>
</dbReference>
<dbReference type="RefSeq" id="WP_145123685.1">
    <property type="nucleotide sequence ID" value="NZ_CP036292.1"/>
</dbReference>
<feature type="active site" description="Nucleophile" evidence="9 10">
    <location>
        <position position="50"/>
    </location>
</feature>
<evidence type="ECO:0000256" key="4">
    <source>
        <dbReference type="ARBA" id="ARBA00022857"/>
    </source>
</evidence>
<organism evidence="18 19">
    <name type="scientific">Rosistilla oblonga</name>
    <dbReference type="NCBI Taxonomy" id="2527990"/>
    <lineage>
        <taxon>Bacteria</taxon>
        <taxon>Pseudomonadati</taxon>
        <taxon>Planctomycetota</taxon>
        <taxon>Planctomycetia</taxon>
        <taxon>Pirellulales</taxon>
        <taxon>Pirellulaceae</taxon>
        <taxon>Rosistilla</taxon>
    </lineage>
</organism>
<dbReference type="PANTHER" id="PTHR43013">
    <property type="entry name" value="GLUTAMYL-TRNA REDUCTASE"/>
    <property type="match status" value="1"/>
</dbReference>
<evidence type="ECO:0000256" key="13">
    <source>
        <dbReference type="PIRSR" id="PIRSR000445-4"/>
    </source>
</evidence>
<evidence type="ECO:0000256" key="1">
    <source>
        <dbReference type="ARBA" id="ARBA00005059"/>
    </source>
</evidence>
<evidence type="ECO:0000256" key="11">
    <source>
        <dbReference type="PIRSR" id="PIRSR000445-2"/>
    </source>
</evidence>
<feature type="site" description="Important for activity" evidence="9 13">
    <location>
        <position position="100"/>
    </location>
</feature>
<dbReference type="InterPro" id="IPR015895">
    <property type="entry name" value="4pyrrol_synth_GluRdtase_N"/>
</dbReference>
<dbReference type="Proteomes" id="UP000316770">
    <property type="component" value="Chromosome"/>
</dbReference>
<comment type="domain">
    <text evidence="9">Possesses an unusual extended V-shaped dimeric structure with each monomer consisting of three distinct domains arranged along a curved 'spinal' alpha-helix. The N-terminal catalytic domain specifically recognizes the glutamate moiety of the substrate. The second domain is the NADPH-binding domain, and the third C-terminal domain is responsible for dimerization.</text>
</comment>
<protein>
    <recommendedName>
        <fullName evidence="8 9">Glutamyl-tRNA reductase</fullName>
        <shortName evidence="9">GluTR</shortName>
        <ecNumber evidence="3 9">1.2.1.70</ecNumber>
    </recommendedName>
</protein>
<evidence type="ECO:0000259" key="16">
    <source>
        <dbReference type="Pfam" id="PF01488"/>
    </source>
</evidence>
<dbReference type="PROSITE" id="PS00747">
    <property type="entry name" value="GLUTR"/>
    <property type="match status" value="1"/>
</dbReference>
<dbReference type="PIRSF" id="PIRSF000445">
    <property type="entry name" value="4pyrrol_synth_GluRdtase"/>
    <property type="match status" value="1"/>
</dbReference>
<dbReference type="FunFam" id="3.40.50.720:FF:000031">
    <property type="entry name" value="Glutamyl-tRNA reductase"/>
    <property type="match status" value="1"/>
</dbReference>
<sequence>MKLQMIGCSHHQANVEFREQLSFTGDQAQIALDAFRDRFPKTEAVLLSTCNRVEFYTATDDDSGVEQAQFIDFLADQRGLAQDQLMEHLICRNGNEAIEHLFTVAASLDSMVVGEPQILAQVKQAYELACTQGSAGPLTHSIFQTASRVAKRVASETAIHKKRVSIPSVAVGEIAVEFFERMDDKRIVLIGAGEMGRETLQYLRDKGARDVRLINRHRQRADEAAAELGARSAAWEDMHELLADADLVVSTTAATEPIMDVQRFGAIHQARYGRMLLILDLAVPRDFDPKIGELSGVYLYSVDDLQAACHRNQREREKEWPKAKRIIEDETRDFVTALHHRATGPVIKRLREQTEQVKQDELARLIGRLESAGASDEIRREVTQAFDRLVNKMLHPPMASLKDDVASGGNHGLLDALRKLFQLNDE</sequence>
<dbReference type="GO" id="GO:0050661">
    <property type="term" value="F:NADP binding"/>
    <property type="evidence" value="ECO:0007669"/>
    <property type="project" value="InterPro"/>
</dbReference>
<dbReference type="InterPro" id="IPR000343">
    <property type="entry name" value="4pyrrol_synth_GluRdtase"/>
</dbReference>
<feature type="binding site" evidence="9 11">
    <location>
        <position position="121"/>
    </location>
    <ligand>
        <name>substrate</name>
    </ligand>
</feature>
<evidence type="ECO:0000256" key="8">
    <source>
        <dbReference type="ARBA" id="ARBA00068659"/>
    </source>
</evidence>
<dbReference type="Pfam" id="PF01488">
    <property type="entry name" value="Shikimate_DH"/>
    <property type="match status" value="1"/>
</dbReference>
<dbReference type="GO" id="GO:0019353">
    <property type="term" value="P:protoporphyrinogen IX biosynthetic process from glutamate"/>
    <property type="evidence" value="ECO:0007669"/>
    <property type="project" value="TreeGrafter"/>
</dbReference>
<evidence type="ECO:0000256" key="5">
    <source>
        <dbReference type="ARBA" id="ARBA00023002"/>
    </source>
</evidence>
<feature type="domain" description="Glutamyl-tRNA reductase N-terminal" evidence="17">
    <location>
        <begin position="6"/>
        <end position="157"/>
    </location>
</feature>
<dbReference type="Gene3D" id="3.40.50.720">
    <property type="entry name" value="NAD(P)-binding Rossmann-like Domain"/>
    <property type="match status" value="1"/>
</dbReference>
<evidence type="ECO:0000313" key="19">
    <source>
        <dbReference type="Proteomes" id="UP000316770"/>
    </source>
</evidence>
<dbReference type="InterPro" id="IPR018214">
    <property type="entry name" value="GluRdtase_CS"/>
</dbReference>
<evidence type="ECO:0000256" key="12">
    <source>
        <dbReference type="PIRSR" id="PIRSR000445-3"/>
    </source>
</evidence>
<proteinExistence type="inferred from homology"/>
<evidence type="ECO:0000256" key="2">
    <source>
        <dbReference type="ARBA" id="ARBA00005916"/>
    </source>
</evidence>
<dbReference type="SUPFAM" id="SSF69742">
    <property type="entry name" value="Glutamyl tRNA-reductase catalytic, N-terminal domain"/>
    <property type="match status" value="1"/>
</dbReference>
<evidence type="ECO:0000259" key="17">
    <source>
        <dbReference type="Pfam" id="PF05201"/>
    </source>
</evidence>
<keyword evidence="5 9" id="KW-0560">Oxidoreductase</keyword>
<dbReference type="InterPro" id="IPR036343">
    <property type="entry name" value="GluRdtase_N_sf"/>
</dbReference>
<dbReference type="Pfam" id="PF05201">
    <property type="entry name" value="GlutR_N"/>
    <property type="match status" value="1"/>
</dbReference>
<feature type="binding site" evidence="9 11">
    <location>
        <begin position="115"/>
        <end position="117"/>
    </location>
    <ligand>
        <name>substrate</name>
    </ligand>
</feature>
<feature type="binding site" evidence="9 11">
    <location>
        <position position="110"/>
    </location>
    <ligand>
        <name>substrate</name>
    </ligand>
</feature>
<dbReference type="NCBIfam" id="TIGR01035">
    <property type="entry name" value="hemA"/>
    <property type="match status" value="1"/>
</dbReference>
<dbReference type="FunFam" id="3.30.460.30:FF:000001">
    <property type="entry name" value="Glutamyl-tRNA reductase"/>
    <property type="match status" value="1"/>
</dbReference>
<evidence type="ECO:0000256" key="6">
    <source>
        <dbReference type="ARBA" id="ARBA00023244"/>
    </source>
</evidence>
<evidence type="ECO:0000256" key="9">
    <source>
        <dbReference type="HAMAP-Rule" id="MF_00087"/>
    </source>
</evidence>
<feature type="binding site" evidence="9 12">
    <location>
        <begin position="191"/>
        <end position="196"/>
    </location>
    <ligand>
        <name>NADP(+)</name>
        <dbReference type="ChEBI" id="CHEBI:58349"/>
    </ligand>
</feature>
<evidence type="ECO:0000256" key="7">
    <source>
        <dbReference type="ARBA" id="ARBA00047464"/>
    </source>
</evidence>
<keyword evidence="4 9" id="KW-0521">NADP</keyword>
<dbReference type="SUPFAM" id="SSF51735">
    <property type="entry name" value="NAD(P)-binding Rossmann-fold domains"/>
    <property type="match status" value="1"/>
</dbReference>
<dbReference type="PANTHER" id="PTHR43013:SF1">
    <property type="entry name" value="GLUTAMYL-TRNA REDUCTASE"/>
    <property type="match status" value="1"/>
</dbReference>
<comment type="pathway">
    <text evidence="1 9 14">Porphyrin-containing compound metabolism; protoporphyrin-IX biosynthesis; 5-aminolevulinate from L-glutamyl-tRNA(Glu): step 1/2.</text>
</comment>
<reference evidence="18 19" key="1">
    <citation type="submission" date="2019-02" db="EMBL/GenBank/DDBJ databases">
        <title>Deep-cultivation of Planctomycetes and their phenomic and genomic characterization uncovers novel biology.</title>
        <authorList>
            <person name="Wiegand S."/>
            <person name="Jogler M."/>
            <person name="Boedeker C."/>
            <person name="Pinto D."/>
            <person name="Vollmers J."/>
            <person name="Rivas-Marin E."/>
            <person name="Kohn T."/>
            <person name="Peeters S.H."/>
            <person name="Heuer A."/>
            <person name="Rast P."/>
            <person name="Oberbeckmann S."/>
            <person name="Bunk B."/>
            <person name="Jeske O."/>
            <person name="Meyerdierks A."/>
            <person name="Storesund J.E."/>
            <person name="Kallscheuer N."/>
            <person name="Luecker S."/>
            <person name="Lage O.M."/>
            <person name="Pohl T."/>
            <person name="Merkel B.J."/>
            <person name="Hornburger P."/>
            <person name="Mueller R.-W."/>
            <person name="Bruemmer F."/>
            <person name="Labrenz M."/>
            <person name="Spormann A.M."/>
            <person name="Op den Camp H."/>
            <person name="Overmann J."/>
            <person name="Amann R."/>
            <person name="Jetten M.S.M."/>
            <person name="Mascher T."/>
            <person name="Medema M.H."/>
            <person name="Devos D.P."/>
            <person name="Kaster A.-K."/>
            <person name="Ovreas L."/>
            <person name="Rohde M."/>
            <person name="Galperin M.Y."/>
            <person name="Jogler C."/>
        </authorList>
    </citation>
    <scope>NUCLEOTIDE SEQUENCE [LARGE SCALE GENOMIC DNA]</scope>
    <source>
        <strain evidence="18 19">Mal33</strain>
    </source>
</reference>
<dbReference type="EC" id="1.2.1.70" evidence="3 9"/>
<gene>
    <name evidence="9 18" type="primary">hemA</name>
    <name evidence="18" type="ORF">Mal33_27570</name>
</gene>
<accession>A0A518IUK0</accession>
<dbReference type="AlphaFoldDB" id="A0A518IUK0"/>
<comment type="function">
    <text evidence="9">Catalyzes the NADPH-dependent reduction of glutamyl-tRNA(Glu) to glutamate 1-semialdehyde (GSA).</text>
</comment>
<dbReference type="InterPro" id="IPR006151">
    <property type="entry name" value="Shikm_DH/Glu-tRNA_Rdtase"/>
</dbReference>
<comment type="subunit">
    <text evidence="9">Homodimer.</text>
</comment>
<dbReference type="SUPFAM" id="SSF69075">
    <property type="entry name" value="Glutamyl tRNA-reductase dimerization domain"/>
    <property type="match status" value="1"/>
</dbReference>
<dbReference type="InterPro" id="IPR036291">
    <property type="entry name" value="NAD(P)-bd_dom_sf"/>
</dbReference>
<evidence type="ECO:0000259" key="15">
    <source>
        <dbReference type="Pfam" id="PF00745"/>
    </source>
</evidence>
<comment type="similarity">
    <text evidence="2 9 14">Belongs to the glutamyl-tRNA reductase family.</text>
</comment>
<feature type="domain" description="Quinate/shikimate 5-dehydrogenase/glutamyl-tRNA reductase" evidence="16">
    <location>
        <begin position="173"/>
        <end position="307"/>
    </location>
</feature>
<evidence type="ECO:0000313" key="18">
    <source>
        <dbReference type="EMBL" id="QDV56758.1"/>
    </source>
</evidence>
<evidence type="ECO:0000256" key="14">
    <source>
        <dbReference type="RuleBase" id="RU000584"/>
    </source>
</evidence>
<name>A0A518IUK0_9BACT</name>
<feature type="binding site" evidence="9 11">
    <location>
        <begin position="49"/>
        <end position="52"/>
    </location>
    <ligand>
        <name>substrate</name>
    </ligand>
</feature>